<evidence type="ECO:0000313" key="3">
    <source>
        <dbReference type="Proteomes" id="UP000297703"/>
    </source>
</evidence>
<name>A0A4D9DQ85_9SAUR</name>
<dbReference type="GO" id="GO:0042742">
    <property type="term" value="P:defense response to bacterium"/>
    <property type="evidence" value="ECO:0007669"/>
    <property type="project" value="TreeGrafter"/>
</dbReference>
<dbReference type="EMBL" id="QXTE01000339">
    <property type="protein sequence ID" value="TFJ99268.1"/>
    <property type="molecule type" value="Genomic_DNA"/>
</dbReference>
<dbReference type="InterPro" id="IPR019791">
    <property type="entry name" value="Haem_peroxidase_animal"/>
</dbReference>
<dbReference type="PROSITE" id="PS50292">
    <property type="entry name" value="PEROXIDASE_3"/>
    <property type="match status" value="1"/>
</dbReference>
<dbReference type="Gene3D" id="1.10.640.10">
    <property type="entry name" value="Haem peroxidase domain superfamily, animal type"/>
    <property type="match status" value="2"/>
</dbReference>
<dbReference type="PANTHER" id="PTHR11475">
    <property type="entry name" value="OXIDASE/PEROXIDASE"/>
    <property type="match status" value="1"/>
</dbReference>
<dbReference type="GO" id="GO:0006979">
    <property type="term" value="P:response to oxidative stress"/>
    <property type="evidence" value="ECO:0007669"/>
    <property type="project" value="InterPro"/>
</dbReference>
<organism evidence="2 3">
    <name type="scientific">Platysternon megacephalum</name>
    <name type="common">big-headed turtle</name>
    <dbReference type="NCBI Taxonomy" id="55544"/>
    <lineage>
        <taxon>Eukaryota</taxon>
        <taxon>Metazoa</taxon>
        <taxon>Chordata</taxon>
        <taxon>Craniata</taxon>
        <taxon>Vertebrata</taxon>
        <taxon>Euteleostomi</taxon>
        <taxon>Archelosauria</taxon>
        <taxon>Testudinata</taxon>
        <taxon>Testudines</taxon>
        <taxon>Cryptodira</taxon>
        <taxon>Durocryptodira</taxon>
        <taxon>Testudinoidea</taxon>
        <taxon>Platysternidae</taxon>
        <taxon>Platysternon</taxon>
    </lineage>
</organism>
<dbReference type="PRINTS" id="PR00457">
    <property type="entry name" value="ANPEROXIDASE"/>
</dbReference>
<dbReference type="GO" id="GO:0020037">
    <property type="term" value="F:heme binding"/>
    <property type="evidence" value="ECO:0007669"/>
    <property type="project" value="InterPro"/>
</dbReference>
<reference evidence="2 3" key="2">
    <citation type="submission" date="2019-04" db="EMBL/GenBank/DDBJ databases">
        <title>The genome sequence of big-headed turtle.</title>
        <authorList>
            <person name="Gong S."/>
        </authorList>
    </citation>
    <scope>NUCLEOTIDE SEQUENCE [LARGE SCALE GENOMIC DNA]</scope>
    <source>
        <strain evidence="2">DO16091913</strain>
        <tissue evidence="2">Muscle</tissue>
    </source>
</reference>
<keyword evidence="2" id="KW-0575">Peroxidase</keyword>
<keyword evidence="3" id="KW-1185">Reference proteome</keyword>
<dbReference type="OrthoDB" id="823504at2759"/>
<dbReference type="PANTHER" id="PTHR11475:SF135">
    <property type="entry name" value="EOSINOPHIL PEROXIDASE"/>
    <property type="match status" value="1"/>
</dbReference>
<dbReference type="Pfam" id="PF03098">
    <property type="entry name" value="An_peroxidase"/>
    <property type="match status" value="2"/>
</dbReference>
<keyword evidence="2" id="KW-0560">Oxidoreductase</keyword>
<comment type="caution">
    <text evidence="2">The sequence shown here is derived from an EMBL/GenBank/DDBJ whole genome shotgun (WGS) entry which is preliminary data.</text>
</comment>
<accession>A0A4D9DQ85</accession>
<evidence type="ECO:0000256" key="1">
    <source>
        <dbReference type="SAM" id="SignalP"/>
    </source>
</evidence>
<gene>
    <name evidence="2" type="ORF">DR999_PMT18712</name>
</gene>
<dbReference type="InterPro" id="IPR037120">
    <property type="entry name" value="Haem_peroxidase_sf_animal"/>
</dbReference>
<feature type="chain" id="PRO_5020028733" evidence="1">
    <location>
        <begin position="23"/>
        <end position="658"/>
    </location>
</feature>
<dbReference type="AlphaFoldDB" id="A0A4D9DQ85"/>
<dbReference type="SUPFAM" id="SSF48113">
    <property type="entry name" value="Heme-dependent peroxidases"/>
    <property type="match status" value="1"/>
</dbReference>
<dbReference type="STRING" id="55544.A0A4D9DQ85"/>
<reference evidence="2 3" key="1">
    <citation type="submission" date="2019-04" db="EMBL/GenBank/DDBJ databases">
        <title>Draft genome of the big-headed turtle Platysternon megacephalum.</title>
        <authorList>
            <person name="Gong S."/>
        </authorList>
    </citation>
    <scope>NUCLEOTIDE SEQUENCE [LARGE SCALE GENOMIC DNA]</scope>
    <source>
        <strain evidence="2">DO16091913</strain>
        <tissue evidence="2">Muscle</tissue>
    </source>
</reference>
<proteinExistence type="predicted"/>
<dbReference type="GO" id="GO:0004601">
    <property type="term" value="F:peroxidase activity"/>
    <property type="evidence" value="ECO:0007669"/>
    <property type="project" value="UniProtKB-KW"/>
</dbReference>
<evidence type="ECO:0000313" key="2">
    <source>
        <dbReference type="EMBL" id="TFJ99268.1"/>
    </source>
</evidence>
<dbReference type="Proteomes" id="UP000297703">
    <property type="component" value="Unassembled WGS sequence"/>
</dbReference>
<protein>
    <submittedName>
        <fullName evidence="2">Lactoperoxidase</fullName>
    </submittedName>
</protein>
<keyword evidence="1" id="KW-0732">Signal</keyword>
<dbReference type="InterPro" id="IPR010255">
    <property type="entry name" value="Haem_peroxidase_sf"/>
</dbReference>
<feature type="signal peptide" evidence="1">
    <location>
        <begin position="1"/>
        <end position="22"/>
    </location>
</feature>
<sequence>MAGMKSGILLFGFLVTLSLCQASGSSINDILETLPDPFFLSSTVEAKELVDAAYKYERDRAKEAIGEKDVSPSEFLKHLKDPVAGTRSAIRAADYMETTLSLLKKKLRRIVKGKFNITDVLSRKQKEIISKATGCDYQIRSIKCPKSSVYRTITGECNNRKHSYFGASNHGYARWLPAEYEDGVSLPKGLTEGKLYNGFPLPLVRKVSNEIIHTANENVTQDQERSLIFMQWGQWVDHDLDLAPFTTTKINNKEVHCETSCTFEPPCFPIKFPPDDPRIKDPNTCMPFVRTAPVCNARTFMREQINAITSFLDASMVYGSEVPLAKSIRNQTNQLGLMALNQNFTDAGMGFLPFENKSQSLCLFTNKTMNIPCFKAGDARVTENLGLTSLHTLFVREHNRLATKLKKLNPRWDGEKLYQETRKIIGAMTQASASADILINYSGSLGETWRILLGGIDPLLRGLLVDHAKLMKQNQMVVEELQERLFEQVEIIGLDLAALNLQRGRDHGLPGYNAWRQFCGLSQPRNLAELSEVLRNPELARKFMDLYGTPDNIDIWIGAMAEPFVPNGRVGPLLACIIGSQFRKLRDGDRFWWENPGVFTPQQRRALSSSSLPRVLCDNTRIREVPRDVFKVNRYPEDFVNCRVIDSLDLSPWRQRSN</sequence>
<dbReference type="GO" id="GO:0005615">
    <property type="term" value="C:extracellular space"/>
    <property type="evidence" value="ECO:0007669"/>
    <property type="project" value="TreeGrafter"/>
</dbReference>